<reference evidence="1" key="1">
    <citation type="submission" date="2021-02" db="EMBL/GenBank/DDBJ databases">
        <authorList>
            <person name="Dougan E. K."/>
            <person name="Rhodes N."/>
            <person name="Thang M."/>
            <person name="Chan C."/>
        </authorList>
    </citation>
    <scope>NUCLEOTIDE SEQUENCE</scope>
</reference>
<evidence type="ECO:0000313" key="2">
    <source>
        <dbReference type="Proteomes" id="UP000604046"/>
    </source>
</evidence>
<proteinExistence type="predicted"/>
<evidence type="ECO:0008006" key="3">
    <source>
        <dbReference type="Google" id="ProtNLM"/>
    </source>
</evidence>
<dbReference type="Proteomes" id="UP000604046">
    <property type="component" value="Unassembled WGS sequence"/>
</dbReference>
<sequence length="1602" mass="174957">MADADNPMSDAAADAAQASDHAPVLLDDPSTTTPFDFSLDACECFPMSWGVQSPVQAESFQDVPAGSENQYIPRRIAIVRGSFMCEQKFLGPIAYSVTDEDACEMLCTDSRPDCGFYWFGVLGNLQQCRLYSQCHTLFRAVGASGTLYALPPAKYLCRRANPDACWAISKRREFLHATTGSGEAAGGPCLYPSLIEQCDQKLLLGGEGVEKCFGCLFAEVGAADWQHKRRLPSSFVTGAQLTVACWQQRYTPVTHPEVPGPSPGAPTLSCVGGHWWDDGTSQPALEGFACGACVQVVKPPYSRHQEQQRQELYFSSRLMVVLLVDQQMPVMVNSAGHLVPAPEKRDTRDVASTSGTGTSWQQISLQDPGSGFYLEYRRISAPASFSLLREGDTIFALEPTCLGLRIRYRYEDACLVVGDDGYTVLFEACASAAGLRTAWCLTEVAPSRVTVRRVQDHGDPRRYLKFVDRHHDPAWFMDNESKHLLYDLSPPGTHVNASRPSLDSDAVPLLQFDYTGRKHGAADARASRRSFAAGSKRESKETCLFYQKPWYCPGIPFMAEPLNATSYDTWRLRSLEESTCLTMDAKGVLGSEACAPEELGMLTGSSGPGNLGSLGNLGGSSAHELFSVPILHGALNATMTATHAQYTRQSQSIANSLWEARIVRNCSGNPLQFLRFEGTDAWHGCGITPSKSLGEVKETLIVPSVQVKYGERCLAFSSDTSRLDFRSCELPYTAFVWNGSKLIYSISTRRWCLSLLNSSWPNSGSCTRYGQDPHQLFVWDSESLQLRRGHGGWCLGFCARGGCIDEDRERYYAKAFPCQSAETEGVEVKKMQGKVECPAGSLLTFLFKPPNSGFMNYQCAEMAGMGSCMEWETPKVTNSEEAFQNLTIACQPNMALQSIYVQETGSDNSPSTSFRYRCCYITGLVMGIVPSGFYNRSLETWEGTYCPGIRDISGRLRYVQRSFFGLAGEPSTLAFDYKLGSWCLESPRGRSCVQSSVPMPLDAGNLLGPGWQVVEVSDFNGNFVARGVASQPEASAPKAVRQKPALVSFSTDKPSVPEECKEMVPDWEIAQGLSDENPCKLVSGKKPRGYKDFDRHPEKYGSAAFWGDWHIHDSYDDLDEGSGGAGFSYSNIMGCWSREGKRGRIVSEWLRDSQRGQISRDLVAAVGTGACLLLGDMTFAPGGFGSQVKAGDVCGAGIDIGVQASQVYLVETEVQNSKRQEDRDAADCSGESAAFARIWCDLHCVKSAVQEGDAAILHSLEKAVKVLDTNVDLLTEYYTGLVGDKVDTVLEEVEKLKTTTKSPDAELSELRAGLRQSFDEMRGLTAGLDYAGQAAFQRAIGHFVGAVRDLSPNSSALSFLVDHTDRLHSTLTHAHARHRLSQSGAVAARVTEAAGALQQLTRSRNHLLGVYHHRAAAAKEAQSKLSQGAAQLAHAGHSGVVQTRSLTALLEQYTARQILTDLDHSWWTLRAAFDAYLQVAEEQTDAFRVAATLLHDYTHCKVDFATLREGYAKLQAVQHKAHEALKQTWSTAVPLSGLLVAKIVDNNALAEIARSEARASLSSEGAKLCQAGGLQLASVAVNHSFDEGLAGQTVQQLFLMLS</sequence>
<organism evidence="1 2">
    <name type="scientific">Symbiodinium natans</name>
    <dbReference type="NCBI Taxonomy" id="878477"/>
    <lineage>
        <taxon>Eukaryota</taxon>
        <taxon>Sar</taxon>
        <taxon>Alveolata</taxon>
        <taxon>Dinophyceae</taxon>
        <taxon>Suessiales</taxon>
        <taxon>Symbiodiniaceae</taxon>
        <taxon>Symbiodinium</taxon>
    </lineage>
</organism>
<name>A0A812UZU0_9DINO</name>
<keyword evidence="2" id="KW-1185">Reference proteome</keyword>
<dbReference type="OrthoDB" id="415930at2759"/>
<dbReference type="EMBL" id="CAJNDS010002764">
    <property type="protein sequence ID" value="CAE7589165.1"/>
    <property type="molecule type" value="Genomic_DNA"/>
</dbReference>
<gene>
    <name evidence="1" type="ORF">SNAT2548_LOCUS33564</name>
</gene>
<accession>A0A812UZU0</accession>
<comment type="caution">
    <text evidence="1">The sequence shown here is derived from an EMBL/GenBank/DDBJ whole genome shotgun (WGS) entry which is preliminary data.</text>
</comment>
<protein>
    <recommendedName>
        <fullName evidence="3">Apple domain-containing protein</fullName>
    </recommendedName>
</protein>
<evidence type="ECO:0000313" key="1">
    <source>
        <dbReference type="EMBL" id="CAE7589165.1"/>
    </source>
</evidence>